<dbReference type="InterPro" id="IPR001460">
    <property type="entry name" value="PCN-bd_Tpept"/>
</dbReference>
<dbReference type="EC" id="3.4.16.4" evidence="17"/>
<comment type="subcellular location">
    <subcellularLocation>
        <location evidence="2">Cell membrane</location>
    </subcellularLocation>
    <subcellularLocation>
        <location evidence="1">Membrane</location>
        <topology evidence="1">Single-pass membrane protein</topology>
    </subcellularLocation>
</comment>
<keyword evidence="8" id="KW-0133">Cell shape</keyword>
<keyword evidence="4" id="KW-0997">Cell inner membrane</keyword>
<dbReference type="Gene3D" id="3.30.1390.30">
    <property type="entry name" value="Penicillin-binding protein 2a, domain 3"/>
    <property type="match status" value="1"/>
</dbReference>
<keyword evidence="11 14" id="KW-0472">Membrane</keyword>
<feature type="compositionally biased region" description="Basic and acidic residues" evidence="13">
    <location>
        <begin position="547"/>
        <end position="556"/>
    </location>
</feature>
<evidence type="ECO:0000256" key="8">
    <source>
        <dbReference type="ARBA" id="ARBA00022960"/>
    </source>
</evidence>
<dbReference type="Gene3D" id="3.90.1310.10">
    <property type="entry name" value="Penicillin-binding protein 2a (Domain 2)"/>
    <property type="match status" value="1"/>
</dbReference>
<dbReference type="Proteomes" id="UP000319836">
    <property type="component" value="Unassembled WGS sequence"/>
</dbReference>
<dbReference type="PANTHER" id="PTHR30627:SF2">
    <property type="entry name" value="PEPTIDOGLYCAN D,D-TRANSPEPTIDASE MRDA"/>
    <property type="match status" value="1"/>
</dbReference>
<dbReference type="EMBL" id="VBPA01000033">
    <property type="protein sequence ID" value="TMQ72916.1"/>
    <property type="molecule type" value="Genomic_DNA"/>
</dbReference>
<dbReference type="InterPro" id="IPR036138">
    <property type="entry name" value="PBP_dimer_sf"/>
</dbReference>
<feature type="domain" description="Penicillin-binding protein dimerisation" evidence="16">
    <location>
        <begin position="59"/>
        <end position="235"/>
    </location>
</feature>
<evidence type="ECO:0000256" key="11">
    <source>
        <dbReference type="ARBA" id="ARBA00023136"/>
    </source>
</evidence>
<evidence type="ECO:0000256" key="4">
    <source>
        <dbReference type="ARBA" id="ARBA00022519"/>
    </source>
</evidence>
<evidence type="ECO:0000256" key="14">
    <source>
        <dbReference type="SAM" id="Phobius"/>
    </source>
</evidence>
<dbReference type="AlphaFoldDB" id="A0A538UAL2"/>
<dbReference type="InterPro" id="IPR017790">
    <property type="entry name" value="Penicillin-binding_protein_2"/>
</dbReference>
<organism evidence="17 18">
    <name type="scientific">Eiseniibacteriota bacterium</name>
    <dbReference type="NCBI Taxonomy" id="2212470"/>
    <lineage>
        <taxon>Bacteria</taxon>
        <taxon>Candidatus Eiseniibacteriota</taxon>
    </lineage>
</organism>
<feature type="domain" description="Penicillin-binding protein transpeptidase" evidence="15">
    <location>
        <begin position="271"/>
        <end position="551"/>
    </location>
</feature>
<evidence type="ECO:0000259" key="16">
    <source>
        <dbReference type="Pfam" id="PF03717"/>
    </source>
</evidence>
<dbReference type="GO" id="GO:0005886">
    <property type="term" value="C:plasma membrane"/>
    <property type="evidence" value="ECO:0007669"/>
    <property type="project" value="UniProtKB-SubCell"/>
</dbReference>
<dbReference type="Pfam" id="PF03717">
    <property type="entry name" value="PBP_dimer"/>
    <property type="match status" value="1"/>
</dbReference>
<dbReference type="GO" id="GO:0006508">
    <property type="term" value="P:proteolysis"/>
    <property type="evidence" value="ECO:0007669"/>
    <property type="project" value="UniProtKB-KW"/>
</dbReference>
<accession>A0A538UAL2</accession>
<dbReference type="GO" id="GO:0071555">
    <property type="term" value="P:cell wall organization"/>
    <property type="evidence" value="ECO:0007669"/>
    <property type="project" value="UniProtKB-KW"/>
</dbReference>
<evidence type="ECO:0000256" key="6">
    <source>
        <dbReference type="ARBA" id="ARBA00022692"/>
    </source>
</evidence>
<evidence type="ECO:0000256" key="12">
    <source>
        <dbReference type="ARBA" id="ARBA00023316"/>
    </source>
</evidence>
<keyword evidence="6 14" id="KW-0812">Transmembrane</keyword>
<dbReference type="SUPFAM" id="SSF56601">
    <property type="entry name" value="beta-lactamase/transpeptidase-like"/>
    <property type="match status" value="1"/>
</dbReference>
<dbReference type="InterPro" id="IPR005311">
    <property type="entry name" value="PBP_dimer"/>
</dbReference>
<protein>
    <submittedName>
        <fullName evidence="17">Penicillin-binding protein 2</fullName>
        <ecNumber evidence="17">3.4.16.4</ecNumber>
    </submittedName>
</protein>
<evidence type="ECO:0000256" key="7">
    <source>
        <dbReference type="ARBA" id="ARBA00022801"/>
    </source>
</evidence>
<evidence type="ECO:0000256" key="5">
    <source>
        <dbReference type="ARBA" id="ARBA00022670"/>
    </source>
</evidence>
<dbReference type="Gene3D" id="3.40.710.10">
    <property type="entry name" value="DD-peptidase/beta-lactamase superfamily"/>
    <property type="match status" value="1"/>
</dbReference>
<evidence type="ECO:0000256" key="2">
    <source>
        <dbReference type="ARBA" id="ARBA00004236"/>
    </source>
</evidence>
<evidence type="ECO:0000256" key="1">
    <source>
        <dbReference type="ARBA" id="ARBA00004167"/>
    </source>
</evidence>
<evidence type="ECO:0000256" key="9">
    <source>
        <dbReference type="ARBA" id="ARBA00022984"/>
    </source>
</evidence>
<dbReference type="SUPFAM" id="SSF56519">
    <property type="entry name" value="Penicillin binding protein dimerisation domain"/>
    <property type="match status" value="1"/>
</dbReference>
<keyword evidence="12" id="KW-0961">Cell wall biogenesis/degradation</keyword>
<reference evidence="17 18" key="1">
    <citation type="journal article" date="2019" name="Nat. Microbiol.">
        <title>Mediterranean grassland soil C-N compound turnover is dependent on rainfall and depth, and is mediated by genomically divergent microorganisms.</title>
        <authorList>
            <person name="Diamond S."/>
            <person name="Andeer P.F."/>
            <person name="Li Z."/>
            <person name="Crits-Christoph A."/>
            <person name="Burstein D."/>
            <person name="Anantharaman K."/>
            <person name="Lane K.R."/>
            <person name="Thomas B.C."/>
            <person name="Pan C."/>
            <person name="Northen T.R."/>
            <person name="Banfield J.F."/>
        </authorList>
    </citation>
    <scope>NUCLEOTIDE SEQUENCE [LARGE SCALE GENOMIC DNA]</scope>
    <source>
        <strain evidence="17">WS_10</strain>
    </source>
</reference>
<evidence type="ECO:0000256" key="3">
    <source>
        <dbReference type="ARBA" id="ARBA00022475"/>
    </source>
</evidence>
<evidence type="ECO:0000259" key="15">
    <source>
        <dbReference type="Pfam" id="PF00905"/>
    </source>
</evidence>
<comment type="caution">
    <text evidence="17">The sequence shown here is derived from an EMBL/GenBank/DDBJ whole genome shotgun (WGS) entry which is preliminary data.</text>
</comment>
<evidence type="ECO:0000313" key="18">
    <source>
        <dbReference type="Proteomes" id="UP000319836"/>
    </source>
</evidence>
<feature type="transmembrane region" description="Helical" evidence="14">
    <location>
        <begin position="15"/>
        <end position="34"/>
    </location>
</feature>
<dbReference type="InterPro" id="IPR012338">
    <property type="entry name" value="Beta-lactam/transpept-like"/>
</dbReference>
<dbReference type="GO" id="GO:0071972">
    <property type="term" value="F:peptidoglycan L,D-transpeptidase activity"/>
    <property type="evidence" value="ECO:0007669"/>
    <property type="project" value="TreeGrafter"/>
</dbReference>
<name>A0A538UAL2_UNCEI</name>
<evidence type="ECO:0000256" key="13">
    <source>
        <dbReference type="SAM" id="MobiDB-lite"/>
    </source>
</evidence>
<keyword evidence="17" id="KW-0121">Carboxypeptidase</keyword>
<sequence length="556" mass="61097">MQTYNQERRSKEHRYVALLAIAVAGFAVIAVGLLKLQIQDHDYYLRLAQENRIRLEVMRAPRGAIYDRNGVLLADNYPSFEIVFRPLPAESTQRALLVVDPRWVREVSHLVQEDSSKITELVRQANRSGETSVLRHNAPFPVLAAVEESRGELPGLEVMIEPLRRYPHGTVASHLLGYAGEISDDELDERSEQGYRSGDLIGRTGVERSFEEYLRGRDGAEFVVVNAMGRRVSTISEGPPQRPDPGHDLVLTLDLRVQQAMEDAMAKVSRGAAVAIDPRDGGILGMVSRPAFDPNEFSRGLSFARWSELSNGGANPLLNRAIQGAYPPGSTFKVVIMLAALRSGIASAASRFQACTGKFFFGGRGFGCWKHTGHGSLDFPAALQNSCDVYFYQVGMKLGLTRLEEAAVSFGFGDRTGIDLPQERRGLVPSEAMYDKRWGVGRWPKGLLLNLAIGQGEILVTPLQLATMLAEVAMDGEPIDPHVVREVRGVGPVRRVHAHRPRVEADAATWDAVHTGLERVVESGTGTAARVRGLRVAGKTGTAQNPHGKDQSRWRS</sequence>
<dbReference type="GO" id="GO:0009252">
    <property type="term" value="P:peptidoglycan biosynthetic process"/>
    <property type="evidence" value="ECO:0007669"/>
    <property type="project" value="UniProtKB-KW"/>
</dbReference>
<evidence type="ECO:0000256" key="10">
    <source>
        <dbReference type="ARBA" id="ARBA00022989"/>
    </source>
</evidence>
<dbReference type="Pfam" id="PF00905">
    <property type="entry name" value="Transpeptidase"/>
    <property type="match status" value="1"/>
</dbReference>
<keyword evidence="7 17" id="KW-0378">Hydrolase</keyword>
<dbReference type="GO" id="GO:0009002">
    <property type="term" value="F:serine-type D-Ala-D-Ala carboxypeptidase activity"/>
    <property type="evidence" value="ECO:0007669"/>
    <property type="project" value="UniProtKB-EC"/>
</dbReference>
<dbReference type="GO" id="GO:0008360">
    <property type="term" value="P:regulation of cell shape"/>
    <property type="evidence" value="ECO:0007669"/>
    <property type="project" value="UniProtKB-KW"/>
</dbReference>
<dbReference type="NCBIfam" id="TIGR03423">
    <property type="entry name" value="pbp2_mrdA"/>
    <property type="match status" value="1"/>
</dbReference>
<dbReference type="GO" id="GO:0008658">
    <property type="term" value="F:penicillin binding"/>
    <property type="evidence" value="ECO:0007669"/>
    <property type="project" value="InterPro"/>
</dbReference>
<keyword evidence="3" id="KW-1003">Cell membrane</keyword>
<keyword evidence="9" id="KW-0573">Peptidoglycan synthesis</keyword>
<evidence type="ECO:0000313" key="17">
    <source>
        <dbReference type="EMBL" id="TMQ72916.1"/>
    </source>
</evidence>
<proteinExistence type="predicted"/>
<feature type="region of interest" description="Disordered" evidence="13">
    <location>
        <begin position="535"/>
        <end position="556"/>
    </location>
</feature>
<dbReference type="InterPro" id="IPR050515">
    <property type="entry name" value="Beta-lactam/transpept"/>
</dbReference>
<keyword evidence="5" id="KW-0645">Protease</keyword>
<dbReference type="PANTHER" id="PTHR30627">
    <property type="entry name" value="PEPTIDOGLYCAN D,D-TRANSPEPTIDASE"/>
    <property type="match status" value="1"/>
</dbReference>
<keyword evidence="10 14" id="KW-1133">Transmembrane helix</keyword>
<gene>
    <name evidence="17" type="primary">mrdA</name>
    <name evidence="17" type="ORF">E6K80_01475</name>
</gene>